<dbReference type="EMBL" id="BMAO01001310">
    <property type="protein sequence ID" value="GFQ72337.1"/>
    <property type="molecule type" value="Genomic_DNA"/>
</dbReference>
<accession>A0A8X6F795</accession>
<dbReference type="Proteomes" id="UP000887116">
    <property type="component" value="Unassembled WGS sequence"/>
</dbReference>
<sequence length="97" mass="11200">MSRRLRKKSSAIFRHFELQLSVSSRLTNIFSLLVERMVTQLRRITNRIPRKIRMGISIYSVSENEGTSLKTIIIPPYPNHRVILQSLSLSIGKDSDC</sequence>
<proteinExistence type="predicted"/>
<evidence type="ECO:0000313" key="2">
    <source>
        <dbReference type="Proteomes" id="UP000887116"/>
    </source>
</evidence>
<reference evidence="1" key="1">
    <citation type="submission" date="2020-07" db="EMBL/GenBank/DDBJ databases">
        <title>Multicomponent nature underlies the extraordinary mechanical properties of spider dragline silk.</title>
        <authorList>
            <person name="Kono N."/>
            <person name="Nakamura H."/>
            <person name="Mori M."/>
            <person name="Yoshida Y."/>
            <person name="Ohtoshi R."/>
            <person name="Malay A.D."/>
            <person name="Moran D.A.P."/>
            <person name="Tomita M."/>
            <person name="Numata K."/>
            <person name="Arakawa K."/>
        </authorList>
    </citation>
    <scope>NUCLEOTIDE SEQUENCE</scope>
</reference>
<comment type="caution">
    <text evidence="1">The sequence shown here is derived from an EMBL/GenBank/DDBJ whole genome shotgun (WGS) entry which is preliminary data.</text>
</comment>
<dbReference type="AlphaFoldDB" id="A0A8X6F795"/>
<organism evidence="1 2">
    <name type="scientific">Trichonephila clavata</name>
    <name type="common">Joro spider</name>
    <name type="synonym">Nephila clavata</name>
    <dbReference type="NCBI Taxonomy" id="2740835"/>
    <lineage>
        <taxon>Eukaryota</taxon>
        <taxon>Metazoa</taxon>
        <taxon>Ecdysozoa</taxon>
        <taxon>Arthropoda</taxon>
        <taxon>Chelicerata</taxon>
        <taxon>Arachnida</taxon>
        <taxon>Araneae</taxon>
        <taxon>Araneomorphae</taxon>
        <taxon>Entelegynae</taxon>
        <taxon>Araneoidea</taxon>
        <taxon>Nephilidae</taxon>
        <taxon>Trichonephila</taxon>
    </lineage>
</organism>
<protein>
    <submittedName>
        <fullName evidence="1">Uncharacterized protein</fullName>
    </submittedName>
</protein>
<name>A0A8X6F795_TRICU</name>
<gene>
    <name evidence="1" type="ORF">TNCT_509021</name>
</gene>
<evidence type="ECO:0000313" key="1">
    <source>
        <dbReference type="EMBL" id="GFQ72337.1"/>
    </source>
</evidence>
<keyword evidence="2" id="KW-1185">Reference proteome</keyword>